<protein>
    <recommendedName>
        <fullName evidence="8">B9 domain-containing protein 2</fullName>
    </recommendedName>
</protein>
<evidence type="ECO:0000256" key="6">
    <source>
        <dbReference type="ARBA" id="ARBA00037672"/>
    </source>
</evidence>
<organism evidence="9 10">
    <name type="scientific">Xiphorhynchus elegans</name>
    <name type="common">elegant woodcreeper</name>
    <dbReference type="NCBI Taxonomy" id="269412"/>
    <lineage>
        <taxon>Eukaryota</taxon>
        <taxon>Metazoa</taxon>
        <taxon>Chordata</taxon>
        <taxon>Craniata</taxon>
        <taxon>Vertebrata</taxon>
        <taxon>Euteleostomi</taxon>
        <taxon>Archelosauria</taxon>
        <taxon>Archosauria</taxon>
        <taxon>Dinosauria</taxon>
        <taxon>Saurischia</taxon>
        <taxon>Theropoda</taxon>
        <taxon>Coelurosauria</taxon>
        <taxon>Aves</taxon>
        <taxon>Neognathae</taxon>
        <taxon>Neoaves</taxon>
        <taxon>Telluraves</taxon>
        <taxon>Australaves</taxon>
        <taxon>Passeriformes</taxon>
        <taxon>Dendrocolaptidae</taxon>
        <taxon>Xiphorhynchus</taxon>
    </lineage>
</organism>
<comment type="caution">
    <text evidence="9">The sequence shown here is derived from an EMBL/GenBank/DDBJ whole genome shotgun (WGS) entry which is preliminary data.</text>
</comment>
<evidence type="ECO:0000256" key="8">
    <source>
        <dbReference type="ARBA" id="ARBA00039272"/>
    </source>
</evidence>
<feature type="non-terminal residue" evidence="9">
    <location>
        <position position="85"/>
    </location>
</feature>
<accession>A0A7L3PQZ5</accession>
<gene>
    <name evidence="9" type="primary">B9d2</name>
    <name evidence="9" type="ORF">XIPELE_R14388</name>
</gene>
<dbReference type="Proteomes" id="UP000551443">
    <property type="component" value="Unassembled WGS sequence"/>
</dbReference>
<evidence type="ECO:0000256" key="1">
    <source>
        <dbReference type="ARBA" id="ARBA00004120"/>
    </source>
</evidence>
<evidence type="ECO:0000313" key="10">
    <source>
        <dbReference type="Proteomes" id="UP000551443"/>
    </source>
</evidence>
<comment type="similarity">
    <text evidence="7">Belongs to the B9D family.</text>
</comment>
<keyword evidence="3" id="KW-0970">Cilium biogenesis/degradation</keyword>
<reference evidence="9 10" key="1">
    <citation type="submission" date="2019-09" db="EMBL/GenBank/DDBJ databases">
        <title>Bird 10,000 Genomes (B10K) Project - Family phase.</title>
        <authorList>
            <person name="Zhang G."/>
        </authorList>
    </citation>
    <scope>NUCLEOTIDE SEQUENCE [LARGE SCALE GENOMIC DNA]</scope>
    <source>
        <strain evidence="9">OUT-0059</strain>
        <tissue evidence="9">Muscle</tissue>
    </source>
</reference>
<dbReference type="Pfam" id="PF07162">
    <property type="entry name" value="B9-C2"/>
    <property type="match status" value="1"/>
</dbReference>
<dbReference type="GO" id="GO:0036038">
    <property type="term" value="C:MKS complex"/>
    <property type="evidence" value="ECO:0007669"/>
    <property type="project" value="TreeGrafter"/>
</dbReference>
<proteinExistence type="inferred from homology"/>
<keyword evidence="10" id="KW-1185">Reference proteome</keyword>
<name>A0A7L3PQZ5_9DEND</name>
<keyword evidence="5" id="KW-0966">Cell projection</keyword>
<dbReference type="PANTHER" id="PTHR12968:SF2">
    <property type="entry name" value="B9 DOMAIN-CONTAINING PROTEIN 2"/>
    <property type="match status" value="1"/>
</dbReference>
<dbReference type="PANTHER" id="PTHR12968">
    <property type="entry name" value="B9 DOMAIN-CONTAINING"/>
    <property type="match status" value="1"/>
</dbReference>
<dbReference type="AlphaFoldDB" id="A0A7L3PQZ5"/>
<dbReference type="PROSITE" id="PS51381">
    <property type="entry name" value="C2_B9"/>
    <property type="match status" value="1"/>
</dbReference>
<sequence length="85" mass="8843">SGYGVVAVPTSPGCHHVTCVTWRPRGSWGARLAQRFLGGGPQLRSPSGVVAGGAERFRLRTESSGSVRLSLGVLPRNLGRFGVAA</sequence>
<feature type="non-terminal residue" evidence="9">
    <location>
        <position position="1"/>
    </location>
</feature>
<evidence type="ECO:0000256" key="2">
    <source>
        <dbReference type="ARBA" id="ARBA00022490"/>
    </source>
</evidence>
<comment type="subcellular location">
    <subcellularLocation>
        <location evidence="1">Cytoplasm</location>
        <location evidence="1">Cytoskeleton</location>
        <location evidence="1">Cilium basal body</location>
    </subcellularLocation>
</comment>
<evidence type="ECO:0000256" key="7">
    <source>
        <dbReference type="ARBA" id="ARBA00038411"/>
    </source>
</evidence>
<evidence type="ECO:0000313" key="9">
    <source>
        <dbReference type="EMBL" id="NXU92141.1"/>
    </source>
</evidence>
<comment type="function">
    <text evidence="6">Component of the tectonic-like complex, a complex localized at the transition zone of primary cilia and acting as a barrier that prevents diffusion of transmembrane proteins between the cilia and plasma membranes.</text>
</comment>
<keyword evidence="2" id="KW-0963">Cytoplasm</keyword>
<dbReference type="GO" id="GO:0060271">
    <property type="term" value="P:cilium assembly"/>
    <property type="evidence" value="ECO:0007669"/>
    <property type="project" value="TreeGrafter"/>
</dbReference>
<dbReference type="InterPro" id="IPR010796">
    <property type="entry name" value="C2_B9-type_dom"/>
</dbReference>
<dbReference type="EMBL" id="VZUH01015201">
    <property type="protein sequence ID" value="NXU92141.1"/>
    <property type="molecule type" value="Genomic_DNA"/>
</dbReference>
<keyword evidence="4" id="KW-0206">Cytoskeleton</keyword>
<evidence type="ECO:0000256" key="3">
    <source>
        <dbReference type="ARBA" id="ARBA00022794"/>
    </source>
</evidence>
<evidence type="ECO:0000256" key="5">
    <source>
        <dbReference type="ARBA" id="ARBA00023273"/>
    </source>
</evidence>
<evidence type="ECO:0000256" key="4">
    <source>
        <dbReference type="ARBA" id="ARBA00023212"/>
    </source>
</evidence>